<gene>
    <name evidence="2" type="ORF">GCM10023203_15880</name>
</gene>
<evidence type="ECO:0000256" key="1">
    <source>
        <dbReference type="SAM" id="Phobius"/>
    </source>
</evidence>
<name>A0ABP9E7B3_9PSEU</name>
<keyword evidence="3" id="KW-1185">Reference proteome</keyword>
<comment type="caution">
    <text evidence="2">The sequence shown here is derived from an EMBL/GenBank/DDBJ whole genome shotgun (WGS) entry which is preliminary data.</text>
</comment>
<evidence type="ECO:0000313" key="2">
    <source>
        <dbReference type="EMBL" id="GAA4868015.1"/>
    </source>
</evidence>
<keyword evidence="1" id="KW-0812">Transmembrane</keyword>
<proteinExistence type="predicted"/>
<feature type="transmembrane region" description="Helical" evidence="1">
    <location>
        <begin position="69"/>
        <end position="89"/>
    </location>
</feature>
<keyword evidence="1" id="KW-1133">Transmembrane helix</keyword>
<dbReference type="Proteomes" id="UP001500457">
    <property type="component" value="Unassembled WGS sequence"/>
</dbReference>
<organism evidence="2 3">
    <name type="scientific">Actinomycetospora straminea</name>
    <dbReference type="NCBI Taxonomy" id="663607"/>
    <lineage>
        <taxon>Bacteria</taxon>
        <taxon>Bacillati</taxon>
        <taxon>Actinomycetota</taxon>
        <taxon>Actinomycetes</taxon>
        <taxon>Pseudonocardiales</taxon>
        <taxon>Pseudonocardiaceae</taxon>
        <taxon>Actinomycetospora</taxon>
    </lineage>
</organism>
<protein>
    <submittedName>
        <fullName evidence="2">Uncharacterized protein</fullName>
    </submittedName>
</protein>
<dbReference type="EMBL" id="BAABHQ010000003">
    <property type="protein sequence ID" value="GAA4868015.1"/>
    <property type="molecule type" value="Genomic_DNA"/>
</dbReference>
<evidence type="ECO:0000313" key="3">
    <source>
        <dbReference type="Proteomes" id="UP001500457"/>
    </source>
</evidence>
<accession>A0ABP9E7B3</accession>
<reference evidence="3" key="1">
    <citation type="journal article" date="2019" name="Int. J. Syst. Evol. Microbiol.">
        <title>The Global Catalogue of Microorganisms (GCM) 10K type strain sequencing project: providing services to taxonomists for standard genome sequencing and annotation.</title>
        <authorList>
            <consortium name="The Broad Institute Genomics Platform"/>
            <consortium name="The Broad Institute Genome Sequencing Center for Infectious Disease"/>
            <person name="Wu L."/>
            <person name="Ma J."/>
        </authorList>
    </citation>
    <scope>NUCLEOTIDE SEQUENCE [LARGE SCALE GENOMIC DNA]</scope>
    <source>
        <strain evidence="3">JCM 17983</strain>
    </source>
</reference>
<sequence length="299" mass="32023">MTTAERRAGPTITPEAAAAVPPPLRRLLRVQKRWSAPLAFAATGTVAVFTVVCWVEVVDRGRTPTWAGIGAIAGTLVTLCLGMLAVHLLRDVGHRFRALYADLGADRSLPSAPAAATDEVRLVWGGPERALVTRAGQPLGALRPDRPMTAPVLVSSLRHRAPLADGEGGRGADAVLHADGSRWRLTLANATGPAGTVHRNRGWGDEVYGELLEVDGRGALEVQAWVADADLRWYELSRPTVAALGAGEPLVWPQVPRHLSDSAVLWLVWRRVAGALLAEAHRQRDAREQSAHRVANSIG</sequence>
<keyword evidence="1" id="KW-0472">Membrane</keyword>
<feature type="transmembrane region" description="Helical" evidence="1">
    <location>
        <begin position="34"/>
        <end position="57"/>
    </location>
</feature>
<dbReference type="RefSeq" id="WP_274231182.1">
    <property type="nucleotide sequence ID" value="NZ_BAABHQ010000003.1"/>
</dbReference>